<feature type="domain" description="ATP-grasp" evidence="12">
    <location>
        <begin position="143"/>
        <end position="334"/>
    </location>
</feature>
<dbReference type="Gene3D" id="3.30.1490.20">
    <property type="entry name" value="ATP-grasp fold, A domain"/>
    <property type="match status" value="1"/>
</dbReference>
<keyword evidence="3 10" id="KW-0963">Cytoplasm</keyword>
<gene>
    <name evidence="13" type="primary">ddlA</name>
    <name evidence="10" type="synonym">ddl</name>
    <name evidence="13" type="ORF">LAD12857_07600</name>
</gene>
<keyword evidence="8 10" id="KW-0573">Peptidoglycan synthesis</keyword>
<dbReference type="SUPFAM" id="SSF52440">
    <property type="entry name" value="PreATP-grasp domain"/>
    <property type="match status" value="1"/>
</dbReference>
<dbReference type="NCBIfam" id="TIGR01205">
    <property type="entry name" value="D_ala_D_alaTIGR"/>
    <property type="match status" value="1"/>
</dbReference>
<comment type="pathway">
    <text evidence="10">Cell wall biogenesis; peptidoglycan biosynthesis.</text>
</comment>
<evidence type="ECO:0000313" key="13">
    <source>
        <dbReference type="EMBL" id="GLB28837.1"/>
    </source>
</evidence>
<dbReference type="SUPFAM" id="SSF56059">
    <property type="entry name" value="Glutathione synthetase ATP-binding domain-like"/>
    <property type="match status" value="1"/>
</dbReference>
<keyword evidence="9 10" id="KW-0961">Cell wall biogenesis/degradation</keyword>
<evidence type="ECO:0000256" key="10">
    <source>
        <dbReference type="HAMAP-Rule" id="MF_00047"/>
    </source>
</evidence>
<comment type="similarity">
    <text evidence="2 10">Belongs to the D-alanine--D-alanine ligase family.</text>
</comment>
<dbReference type="Pfam" id="PF01820">
    <property type="entry name" value="Dala_Dala_lig_N"/>
    <property type="match status" value="1"/>
</dbReference>
<dbReference type="InterPro" id="IPR005905">
    <property type="entry name" value="D_ala_D_ala"/>
</dbReference>
<dbReference type="InterPro" id="IPR013815">
    <property type="entry name" value="ATP_grasp_subdomain_1"/>
</dbReference>
<comment type="function">
    <text evidence="10">Cell wall formation.</text>
</comment>
<evidence type="ECO:0000256" key="1">
    <source>
        <dbReference type="ARBA" id="ARBA00004496"/>
    </source>
</evidence>
<dbReference type="PANTHER" id="PTHR23132:SF23">
    <property type="entry name" value="D-ALANINE--D-ALANINE LIGASE B"/>
    <property type="match status" value="1"/>
</dbReference>
<dbReference type="EMBL" id="BRPJ01000013">
    <property type="protein sequence ID" value="GLB28837.1"/>
    <property type="molecule type" value="Genomic_DNA"/>
</dbReference>
<evidence type="ECO:0000256" key="5">
    <source>
        <dbReference type="ARBA" id="ARBA00022741"/>
    </source>
</evidence>
<keyword evidence="6 11" id="KW-0067">ATP-binding</keyword>
<sequence>MMKIAVLAGGFSPKREVSLSSGAMITNALMERGHEVYLADSYLGIPDGEEIRFYSLKDGMKFSSHIGSSAPDLEQLKRKSGFRGILGSRIMEVCMQSDMVFLALHGGAGENGQIQAILDGYGIAYTGTGFEGCLKAMDKHLAKLLMREENIPTPEWRLYEKGAQAEPFLFPCVVKPCGCGSSVGVTMVDGEDQWQQALEAAFSCENKVLAEAKISGREFSVGILGGIALPAIEIKPKSGFYDYENKYQPGLTEEICPAGLSTKEAAHMADLALRVHKTLGLGYYSRVDFMMKEDGSLYCLEANTLPGMTPYSLLPQEAAAAGISYQELCDAIAKHGKGA</sequence>
<dbReference type="GO" id="GO:0016874">
    <property type="term" value="F:ligase activity"/>
    <property type="evidence" value="ECO:0007669"/>
    <property type="project" value="UniProtKB-KW"/>
</dbReference>
<evidence type="ECO:0000259" key="12">
    <source>
        <dbReference type="PROSITE" id="PS50975"/>
    </source>
</evidence>
<protein>
    <recommendedName>
        <fullName evidence="10">D-alanine--D-alanine ligase</fullName>
        <ecNumber evidence="10">6.3.2.4</ecNumber>
    </recommendedName>
    <alternativeName>
        <fullName evidence="10">D-Ala-D-Ala ligase</fullName>
    </alternativeName>
    <alternativeName>
        <fullName evidence="10">D-alanylalanine synthetase</fullName>
    </alternativeName>
</protein>
<evidence type="ECO:0000256" key="2">
    <source>
        <dbReference type="ARBA" id="ARBA00010871"/>
    </source>
</evidence>
<dbReference type="InterPro" id="IPR000291">
    <property type="entry name" value="D-Ala_lig_Van_CS"/>
</dbReference>
<organism evidence="13 14">
    <name type="scientific">Lacrimispora amygdalina</name>
    <dbReference type="NCBI Taxonomy" id="253257"/>
    <lineage>
        <taxon>Bacteria</taxon>
        <taxon>Bacillati</taxon>
        <taxon>Bacillota</taxon>
        <taxon>Clostridia</taxon>
        <taxon>Lachnospirales</taxon>
        <taxon>Lachnospiraceae</taxon>
        <taxon>Lacrimispora</taxon>
    </lineage>
</organism>
<comment type="subcellular location">
    <subcellularLocation>
        <location evidence="1 10">Cytoplasm</location>
    </subcellularLocation>
</comment>
<dbReference type="PIRSF" id="PIRSF039102">
    <property type="entry name" value="Ddl/VanB"/>
    <property type="match status" value="1"/>
</dbReference>
<keyword evidence="4 10" id="KW-0436">Ligase</keyword>
<evidence type="ECO:0000256" key="4">
    <source>
        <dbReference type="ARBA" id="ARBA00022598"/>
    </source>
</evidence>
<dbReference type="Gene3D" id="3.30.470.20">
    <property type="entry name" value="ATP-grasp fold, B domain"/>
    <property type="match status" value="1"/>
</dbReference>
<evidence type="ECO:0000313" key="14">
    <source>
        <dbReference type="Proteomes" id="UP001419084"/>
    </source>
</evidence>
<dbReference type="InterPro" id="IPR011095">
    <property type="entry name" value="Dala_Dala_lig_C"/>
</dbReference>
<dbReference type="InterPro" id="IPR011127">
    <property type="entry name" value="Dala_Dala_lig_N"/>
</dbReference>
<dbReference type="PROSITE" id="PS50975">
    <property type="entry name" value="ATP_GRASP"/>
    <property type="match status" value="1"/>
</dbReference>
<evidence type="ECO:0000256" key="9">
    <source>
        <dbReference type="ARBA" id="ARBA00023316"/>
    </source>
</evidence>
<evidence type="ECO:0000256" key="3">
    <source>
        <dbReference type="ARBA" id="ARBA00022490"/>
    </source>
</evidence>
<dbReference type="Proteomes" id="UP001419084">
    <property type="component" value="Unassembled WGS sequence"/>
</dbReference>
<dbReference type="InterPro" id="IPR016185">
    <property type="entry name" value="PreATP-grasp_dom_sf"/>
</dbReference>
<dbReference type="PROSITE" id="PS00843">
    <property type="entry name" value="DALA_DALA_LIGASE_1"/>
    <property type="match status" value="1"/>
</dbReference>
<dbReference type="InterPro" id="IPR011761">
    <property type="entry name" value="ATP-grasp"/>
</dbReference>
<evidence type="ECO:0000256" key="6">
    <source>
        <dbReference type="ARBA" id="ARBA00022840"/>
    </source>
</evidence>
<dbReference type="PANTHER" id="PTHR23132">
    <property type="entry name" value="D-ALANINE--D-ALANINE LIGASE"/>
    <property type="match status" value="1"/>
</dbReference>
<dbReference type="HAMAP" id="MF_00047">
    <property type="entry name" value="Dala_Dala_lig"/>
    <property type="match status" value="1"/>
</dbReference>
<keyword evidence="14" id="KW-1185">Reference proteome</keyword>
<keyword evidence="7 10" id="KW-0133">Cell shape</keyword>
<dbReference type="Gene3D" id="3.40.50.20">
    <property type="match status" value="1"/>
</dbReference>
<dbReference type="NCBIfam" id="NF002378">
    <property type="entry name" value="PRK01372.1"/>
    <property type="match status" value="1"/>
</dbReference>
<keyword evidence="5 11" id="KW-0547">Nucleotide-binding</keyword>
<evidence type="ECO:0000256" key="8">
    <source>
        <dbReference type="ARBA" id="ARBA00022984"/>
    </source>
</evidence>
<evidence type="ECO:0000256" key="11">
    <source>
        <dbReference type="PROSITE-ProRule" id="PRU00409"/>
    </source>
</evidence>
<proteinExistence type="inferred from homology"/>
<comment type="caution">
    <text evidence="13">The sequence shown here is derived from an EMBL/GenBank/DDBJ whole genome shotgun (WGS) entry which is preliminary data.</text>
</comment>
<name>A0ABQ5M1T1_9FIRM</name>
<dbReference type="RefSeq" id="WP_346064664.1">
    <property type="nucleotide sequence ID" value="NZ_BRPJ01000013.1"/>
</dbReference>
<dbReference type="EC" id="6.3.2.4" evidence="10"/>
<evidence type="ECO:0000256" key="7">
    <source>
        <dbReference type="ARBA" id="ARBA00022960"/>
    </source>
</evidence>
<accession>A0ABQ5M1T1</accession>
<comment type="catalytic activity">
    <reaction evidence="10">
        <text>2 D-alanine + ATP = D-alanyl-D-alanine + ADP + phosphate + H(+)</text>
        <dbReference type="Rhea" id="RHEA:11224"/>
        <dbReference type="ChEBI" id="CHEBI:15378"/>
        <dbReference type="ChEBI" id="CHEBI:30616"/>
        <dbReference type="ChEBI" id="CHEBI:43474"/>
        <dbReference type="ChEBI" id="CHEBI:57416"/>
        <dbReference type="ChEBI" id="CHEBI:57822"/>
        <dbReference type="ChEBI" id="CHEBI:456216"/>
        <dbReference type="EC" id="6.3.2.4"/>
    </reaction>
</comment>
<dbReference type="Pfam" id="PF07478">
    <property type="entry name" value="Dala_Dala_lig_C"/>
    <property type="match status" value="1"/>
</dbReference>
<reference evidence="13 14" key="1">
    <citation type="journal article" date="2024" name="Int. J. Syst. Evol. Microbiol.">
        <title>Lacrimispora brassicae sp. nov. isolated from fermented cabbage, and proposal of Clostridium indicum Gundawar et al. 2019 and Clostridium methoxybenzovorans Mechichi et al. 1999 as heterotypic synonyms of Lacrimispora amygdalina (Parshina et al. 2003) Haas and Blanchard 2020 and Lacrimispora indolis (McClung and McCoy 1957) Haas and Blanchard 2020, respectively.</title>
        <authorList>
            <person name="Kobayashi H."/>
            <person name="Tanizawa Y."/>
            <person name="Sakamoto M."/>
            <person name="Ohkuma M."/>
            <person name="Tohno M."/>
        </authorList>
    </citation>
    <scope>NUCLEOTIDE SEQUENCE [LARGE SCALE GENOMIC DNA]</scope>
    <source>
        <strain evidence="13 14">DSM 12857</strain>
    </source>
</reference>